<dbReference type="PANTHER" id="PTHR38730:SF1">
    <property type="entry name" value="SLL7028 PROTEIN"/>
    <property type="match status" value="1"/>
</dbReference>
<accession>A0A2H0LSY9</accession>
<evidence type="ECO:0000259" key="2">
    <source>
        <dbReference type="Pfam" id="PF13203"/>
    </source>
</evidence>
<evidence type="ECO:0008006" key="5">
    <source>
        <dbReference type="Google" id="ProtNLM"/>
    </source>
</evidence>
<dbReference type="Pfam" id="PF09967">
    <property type="entry name" value="DUF2201"/>
    <property type="match status" value="1"/>
</dbReference>
<proteinExistence type="predicted"/>
<evidence type="ECO:0000259" key="1">
    <source>
        <dbReference type="Pfam" id="PF09967"/>
    </source>
</evidence>
<dbReference type="Pfam" id="PF13203">
    <property type="entry name" value="DUF2201_N"/>
    <property type="match status" value="1"/>
</dbReference>
<organism evidence="3 4">
    <name type="scientific">Candidatus Abzuiibacterium crystallinum</name>
    <dbReference type="NCBI Taxonomy" id="1974748"/>
    <lineage>
        <taxon>Bacteria</taxon>
        <taxon>Pseudomonadati</taxon>
        <taxon>Candidatus Omnitrophota</taxon>
        <taxon>Candidatus Abzuiibacterium</taxon>
    </lineage>
</organism>
<gene>
    <name evidence="3" type="ORF">COV74_00155</name>
</gene>
<evidence type="ECO:0000313" key="4">
    <source>
        <dbReference type="Proteomes" id="UP000230859"/>
    </source>
</evidence>
<evidence type="ECO:0000313" key="3">
    <source>
        <dbReference type="EMBL" id="PIQ87518.1"/>
    </source>
</evidence>
<feature type="domain" description="Putative metallopeptidase" evidence="2">
    <location>
        <begin position="6"/>
        <end position="112"/>
    </location>
</feature>
<dbReference type="InterPro" id="IPR025154">
    <property type="entry name" value="Put_metallopeptidase_dom"/>
</dbReference>
<comment type="caution">
    <text evidence="3">The sequence shown here is derived from an EMBL/GenBank/DDBJ whole genome shotgun (WGS) entry which is preliminary data.</text>
</comment>
<reference evidence="3 4" key="1">
    <citation type="submission" date="2017-09" db="EMBL/GenBank/DDBJ databases">
        <title>Depth-based differentiation of microbial function through sediment-hosted aquifers and enrichment of novel symbionts in the deep terrestrial subsurface.</title>
        <authorList>
            <person name="Probst A.J."/>
            <person name="Ladd B."/>
            <person name="Jarett J.K."/>
            <person name="Geller-Mcgrath D.E."/>
            <person name="Sieber C.M."/>
            <person name="Emerson J.B."/>
            <person name="Anantharaman K."/>
            <person name="Thomas B.C."/>
            <person name="Malmstrom R."/>
            <person name="Stieglmeier M."/>
            <person name="Klingl A."/>
            <person name="Woyke T."/>
            <person name="Ryan C.M."/>
            <person name="Banfield J.F."/>
        </authorList>
    </citation>
    <scope>NUCLEOTIDE SEQUENCE [LARGE SCALE GENOMIC DNA]</scope>
    <source>
        <strain evidence="3">CG11_big_fil_rev_8_21_14_0_20_45_26</strain>
    </source>
</reference>
<protein>
    <recommendedName>
        <fullName evidence="5">VWA-like domain-containing protein</fullName>
    </recommendedName>
</protein>
<name>A0A2H0LSY9_9BACT</name>
<dbReference type="Proteomes" id="UP000230859">
    <property type="component" value="Unassembled WGS sequence"/>
</dbReference>
<dbReference type="PANTHER" id="PTHR38730">
    <property type="entry name" value="SLL7028 PROTEIN"/>
    <property type="match status" value="1"/>
</dbReference>
<feature type="domain" description="VWA-like" evidence="1">
    <location>
        <begin position="242"/>
        <end position="356"/>
    </location>
</feature>
<dbReference type="AlphaFoldDB" id="A0A2H0LSY9"/>
<sequence>MIEKMIVSLIKTKPFYAHFLQQMNRIETEKIATLGVNITKRINLFFNPSFLKRLNTRERVACLEHEVLHLLNLHLFRGEDKEKRIFNVACDLAINPFIENLPDGVLMPKTFGFDEGQTAEWYYKKLIRNFDFDALNVKDGLAPLDDHAIWSETTEGAEYRKEFLKRAVKLSLAETKDYGSLPGDLQDELKSFLEDSKVNWRRLLERFITHATITKFIVSRKRPNRRFDDLPCERVDLKLKLLVGLDTSGSVGDEELALFFSEIEKIKALGMEITVAECDAQVGNVYPYRHRPKAVSGRGGTDFRPLFEFAAKKRPDAIVYLTDGFGDYPEKSPIPTLWCLTPDGDFSGSFGKVVKLPAARHPN</sequence>
<dbReference type="InterPro" id="IPR018698">
    <property type="entry name" value="VWA-like_dom"/>
</dbReference>
<dbReference type="EMBL" id="PCVY01000003">
    <property type="protein sequence ID" value="PIQ87518.1"/>
    <property type="molecule type" value="Genomic_DNA"/>
</dbReference>